<evidence type="ECO:0000313" key="4">
    <source>
        <dbReference type="Proteomes" id="UP000591131"/>
    </source>
</evidence>
<feature type="region of interest" description="Disordered" evidence="1">
    <location>
        <begin position="195"/>
        <end position="260"/>
    </location>
</feature>
<accession>A0A7J6L1V4</accession>
<evidence type="ECO:0000256" key="2">
    <source>
        <dbReference type="SAM" id="SignalP"/>
    </source>
</evidence>
<evidence type="ECO:0000256" key="1">
    <source>
        <dbReference type="SAM" id="MobiDB-lite"/>
    </source>
</evidence>
<organism evidence="3 4">
    <name type="scientific">Perkinsus chesapeaki</name>
    <name type="common">Clam parasite</name>
    <name type="synonym">Perkinsus andrewsi</name>
    <dbReference type="NCBI Taxonomy" id="330153"/>
    <lineage>
        <taxon>Eukaryota</taxon>
        <taxon>Sar</taxon>
        <taxon>Alveolata</taxon>
        <taxon>Perkinsozoa</taxon>
        <taxon>Perkinsea</taxon>
        <taxon>Perkinsida</taxon>
        <taxon>Perkinsidae</taxon>
        <taxon>Perkinsus</taxon>
    </lineage>
</organism>
<protein>
    <submittedName>
        <fullName evidence="3">Uncharacterized protein</fullName>
    </submittedName>
</protein>
<comment type="caution">
    <text evidence="3">The sequence shown here is derived from an EMBL/GenBank/DDBJ whole genome shotgun (WGS) entry which is preliminary data.</text>
</comment>
<name>A0A7J6L1V4_PERCH</name>
<sequence length="260" mass="30038">MRIFLNIIFVVTTCGASMVNVDESFVKLDDAKEELKTPMKRGRKKHTKITPGEYTCDNIEDGKDLKGMKIDVSKGVPNKQTAKLTFIHTNGKKYDISDVPLRTYHNDHRAEEDVYYLHDARKPRENLKAGFAKARSMFPWDLEKLGHTTSQIKVLSDDSIVFQVKKSRYREGGYRDLARLTLRNPTEQKKDVIIEDREGDVDMADDEKKIEKNKPNVEDAARPSKKRKLDTYDSIKPLEKRTPEMDRGPDMNKRLPSDHK</sequence>
<keyword evidence="4" id="KW-1185">Reference proteome</keyword>
<dbReference type="Proteomes" id="UP000591131">
    <property type="component" value="Unassembled WGS sequence"/>
</dbReference>
<feature type="chain" id="PRO_5029442327" evidence="2">
    <location>
        <begin position="17"/>
        <end position="260"/>
    </location>
</feature>
<feature type="signal peptide" evidence="2">
    <location>
        <begin position="1"/>
        <end position="16"/>
    </location>
</feature>
<keyword evidence="2" id="KW-0732">Signal</keyword>
<evidence type="ECO:0000313" key="3">
    <source>
        <dbReference type="EMBL" id="KAF4653418.1"/>
    </source>
</evidence>
<dbReference type="EMBL" id="JAAPAO010000822">
    <property type="protein sequence ID" value="KAF4653418.1"/>
    <property type="molecule type" value="Genomic_DNA"/>
</dbReference>
<dbReference type="AlphaFoldDB" id="A0A7J6L1V4"/>
<reference evidence="3 4" key="1">
    <citation type="submission" date="2020-04" db="EMBL/GenBank/DDBJ databases">
        <title>Perkinsus chesapeaki whole genome sequence.</title>
        <authorList>
            <person name="Bogema D.R."/>
        </authorList>
    </citation>
    <scope>NUCLEOTIDE SEQUENCE [LARGE SCALE GENOMIC DNA]</scope>
    <source>
        <strain evidence="3">ATCC PRA-425</strain>
    </source>
</reference>
<gene>
    <name evidence="3" type="ORF">FOL47_010544</name>
</gene>
<feature type="compositionally biased region" description="Basic and acidic residues" evidence="1">
    <location>
        <begin position="206"/>
        <end position="222"/>
    </location>
</feature>
<proteinExistence type="predicted"/>
<feature type="compositionally biased region" description="Basic and acidic residues" evidence="1">
    <location>
        <begin position="229"/>
        <end position="260"/>
    </location>
</feature>